<gene>
    <name evidence="5" type="ORF">BKE38_07370</name>
</gene>
<feature type="domain" description="EAL" evidence="3">
    <location>
        <begin position="719"/>
        <end position="969"/>
    </location>
</feature>
<dbReference type="FunFam" id="3.30.450.20:FF:000099">
    <property type="entry name" value="Sensory box sensor histidine kinase"/>
    <property type="match status" value="1"/>
</dbReference>
<dbReference type="Pfam" id="PF00990">
    <property type="entry name" value="GGDEF"/>
    <property type="match status" value="1"/>
</dbReference>
<dbReference type="Gene3D" id="3.30.70.270">
    <property type="match status" value="1"/>
</dbReference>
<dbReference type="SUPFAM" id="SSF55785">
    <property type="entry name" value="PYP-like sensor domain (PAS domain)"/>
    <property type="match status" value="3"/>
</dbReference>
<dbReference type="PANTHER" id="PTHR44757">
    <property type="entry name" value="DIGUANYLATE CYCLASE DGCP"/>
    <property type="match status" value="1"/>
</dbReference>
<dbReference type="NCBIfam" id="TIGR00254">
    <property type="entry name" value="GGDEF"/>
    <property type="match status" value="1"/>
</dbReference>
<dbReference type="SMART" id="SM00267">
    <property type="entry name" value="GGDEF"/>
    <property type="match status" value="1"/>
</dbReference>
<dbReference type="InterPro" id="IPR035919">
    <property type="entry name" value="EAL_sf"/>
</dbReference>
<dbReference type="InterPro" id="IPR052155">
    <property type="entry name" value="Biofilm_reg_signaling"/>
</dbReference>
<dbReference type="Pfam" id="PF08447">
    <property type="entry name" value="PAS_3"/>
    <property type="match status" value="1"/>
</dbReference>
<dbReference type="CDD" id="cd01949">
    <property type="entry name" value="GGDEF"/>
    <property type="match status" value="1"/>
</dbReference>
<dbReference type="SMART" id="SM00065">
    <property type="entry name" value="GAF"/>
    <property type="match status" value="1"/>
</dbReference>
<dbReference type="AlphaFoldDB" id="A0A1V2H589"/>
<dbReference type="InterPro" id="IPR035965">
    <property type="entry name" value="PAS-like_dom_sf"/>
</dbReference>
<keyword evidence="6" id="KW-1185">Reference proteome</keyword>
<reference evidence="5 6" key="1">
    <citation type="submission" date="2016-10" db="EMBL/GenBank/DDBJ databases">
        <title>Draft Genome sequence of Roseomonas sp. strain M3.</title>
        <authorList>
            <person name="Subhash Y."/>
            <person name="Lee S."/>
        </authorList>
    </citation>
    <scope>NUCLEOTIDE SEQUENCE [LARGE SCALE GENOMIC DNA]</scope>
    <source>
        <strain evidence="5 6">M3</strain>
    </source>
</reference>
<dbReference type="Pfam" id="PF08448">
    <property type="entry name" value="PAS_4"/>
    <property type="match status" value="2"/>
</dbReference>
<feature type="domain" description="PAS" evidence="1">
    <location>
        <begin position="172"/>
        <end position="242"/>
    </location>
</feature>
<evidence type="ECO:0000313" key="6">
    <source>
        <dbReference type="Proteomes" id="UP000188879"/>
    </source>
</evidence>
<evidence type="ECO:0000259" key="3">
    <source>
        <dbReference type="PROSITE" id="PS50883"/>
    </source>
</evidence>
<proteinExistence type="predicted"/>
<dbReference type="EMBL" id="MLCO01000059">
    <property type="protein sequence ID" value="ONG55973.1"/>
    <property type="molecule type" value="Genomic_DNA"/>
</dbReference>
<dbReference type="Gene3D" id="3.20.20.450">
    <property type="entry name" value="EAL domain"/>
    <property type="match status" value="1"/>
</dbReference>
<dbReference type="InterPro" id="IPR001633">
    <property type="entry name" value="EAL_dom"/>
</dbReference>
<dbReference type="InterPro" id="IPR000160">
    <property type="entry name" value="GGDEF_dom"/>
</dbReference>
<dbReference type="InterPro" id="IPR003018">
    <property type="entry name" value="GAF"/>
</dbReference>
<dbReference type="PANTHER" id="PTHR44757:SF2">
    <property type="entry name" value="BIOFILM ARCHITECTURE MAINTENANCE PROTEIN MBAA"/>
    <property type="match status" value="1"/>
</dbReference>
<comment type="caution">
    <text evidence="5">The sequence shown here is derived from an EMBL/GenBank/DDBJ whole genome shotgun (WGS) entry which is preliminary data.</text>
</comment>
<dbReference type="InterPro" id="IPR029016">
    <property type="entry name" value="GAF-like_dom_sf"/>
</dbReference>
<accession>A0A1V2H589</accession>
<dbReference type="Proteomes" id="UP000188879">
    <property type="component" value="Unassembled WGS sequence"/>
</dbReference>
<dbReference type="InterPro" id="IPR000014">
    <property type="entry name" value="PAS"/>
</dbReference>
<dbReference type="Gene3D" id="3.30.450.40">
    <property type="match status" value="1"/>
</dbReference>
<dbReference type="Pfam" id="PF01590">
    <property type="entry name" value="GAF"/>
    <property type="match status" value="1"/>
</dbReference>
<dbReference type="CDD" id="cd01948">
    <property type="entry name" value="EAL"/>
    <property type="match status" value="1"/>
</dbReference>
<evidence type="ECO:0000259" key="1">
    <source>
        <dbReference type="PROSITE" id="PS50112"/>
    </source>
</evidence>
<feature type="domain" description="GGDEF" evidence="4">
    <location>
        <begin position="575"/>
        <end position="710"/>
    </location>
</feature>
<dbReference type="InterPro" id="IPR043128">
    <property type="entry name" value="Rev_trsase/Diguanyl_cyclase"/>
</dbReference>
<sequence length="976" mass="106623">MAAAPIPENEEARLRALGACELLDTPPDPRFDAFARLASRIYGVPYALVSLVDRDRQWFKAAVGLPQGSSMPRDLSFCAHAILRPGQPMLVPDTLADPRFADHPMVQGPPHFRFYAAVPLRDATGLPVGSLCILDLAPRDPEGIDLAPLEELALGLSTLVEHGRSLAALRESDENYRYTIELSPQMPWTADPDGMILSVGPRWPALIGMRLEETLGDGWLRALHPDDVAPTLREWGIALRAGTPVDLEYRLSNATGEYTWYRVRAAARHDAEGRIIRWYGTVEDVDEAKAVREALRKSDELARSVLESSPVCIKVLDLSGYLIFMNGPGLALFDLDTAETVEGFGWRQALPADYVAAVQQGAHVAARGESVQFTIHCPTARGRAKWWEISICPIAGADGLPYRLLWISRDITEEKQAREQQEASAARLADVLETTSDCVAVLDRDWIFTYVNGRAEAWFARRGPALGASAWMMLATPGDPSFARQLQRAMAQPGPTTFEEYLPSLDAWLEVHAYPSGEGLTLFFRDVSERRRAEAEQRRSEQRIAHMARHDGLTGLANRGFFQEEIGRALREGSAGCALLFLDLDNFKDVNDALGHLGGDQLLQQAADRLRRVAQDSACIARLGGDEFGLLLRGAGPREAIGGLAVRIIDAVSEPYLIEGQRLRVGASIGIALPVTQGAAPEADALIKQADMALYSAKTEGPGLYRFFAPEMTQRLQSRRALRHDLREALENGEFSLAFQPVVALGERRIVACEALLRWFRPGRGPVSPADFVPVAEETGLIVPLGRWVLRQACVAALDWPDSISVAVNLSPAQFTGPGLVEAVAAALEETGLPASRLELEITESVLLHEDALALETLHALRAMGIGIAMDDFGTGYSSLSYLQRFPFDKIKIDRSFVADLPGRAQSLAILRAIVGLGRSFDMTITAEGVETADQAATVEAEGCRYAQGYLFSRPLSQTDISAFLARAEGVALAGW</sequence>
<evidence type="ECO:0008006" key="7">
    <source>
        <dbReference type="Google" id="ProtNLM"/>
    </source>
</evidence>
<dbReference type="SMART" id="SM00052">
    <property type="entry name" value="EAL"/>
    <property type="match status" value="1"/>
</dbReference>
<dbReference type="NCBIfam" id="TIGR00229">
    <property type="entry name" value="sensory_box"/>
    <property type="match status" value="2"/>
</dbReference>
<dbReference type="PROSITE" id="PS50883">
    <property type="entry name" value="EAL"/>
    <property type="match status" value="1"/>
</dbReference>
<dbReference type="InterPro" id="IPR000700">
    <property type="entry name" value="PAS-assoc_C"/>
</dbReference>
<dbReference type="SUPFAM" id="SSF55073">
    <property type="entry name" value="Nucleotide cyclase"/>
    <property type="match status" value="1"/>
</dbReference>
<evidence type="ECO:0000259" key="4">
    <source>
        <dbReference type="PROSITE" id="PS50887"/>
    </source>
</evidence>
<feature type="domain" description="PAC" evidence="2">
    <location>
        <begin position="369"/>
        <end position="423"/>
    </location>
</feature>
<dbReference type="CDD" id="cd00130">
    <property type="entry name" value="PAS"/>
    <property type="match status" value="2"/>
</dbReference>
<dbReference type="SUPFAM" id="SSF55781">
    <property type="entry name" value="GAF domain-like"/>
    <property type="match status" value="1"/>
</dbReference>
<dbReference type="SMART" id="SM00086">
    <property type="entry name" value="PAC"/>
    <property type="match status" value="2"/>
</dbReference>
<dbReference type="PROSITE" id="PS50887">
    <property type="entry name" value="GGDEF"/>
    <property type="match status" value="1"/>
</dbReference>
<evidence type="ECO:0000313" key="5">
    <source>
        <dbReference type="EMBL" id="ONG55973.1"/>
    </source>
</evidence>
<dbReference type="SMART" id="SM00091">
    <property type="entry name" value="PAS"/>
    <property type="match status" value="3"/>
</dbReference>
<evidence type="ECO:0000259" key="2">
    <source>
        <dbReference type="PROSITE" id="PS50113"/>
    </source>
</evidence>
<dbReference type="InterPro" id="IPR013655">
    <property type="entry name" value="PAS_fold_3"/>
</dbReference>
<dbReference type="PROSITE" id="PS50113">
    <property type="entry name" value="PAC"/>
    <property type="match status" value="2"/>
</dbReference>
<dbReference type="Pfam" id="PF00563">
    <property type="entry name" value="EAL"/>
    <property type="match status" value="1"/>
</dbReference>
<dbReference type="SUPFAM" id="SSF141868">
    <property type="entry name" value="EAL domain-like"/>
    <property type="match status" value="1"/>
</dbReference>
<dbReference type="InterPro" id="IPR001610">
    <property type="entry name" value="PAC"/>
</dbReference>
<name>A0A1V2H589_9PROT</name>
<organism evidence="5 6">
    <name type="scientific">Teichococcus deserti</name>
    <dbReference type="NCBI Taxonomy" id="1817963"/>
    <lineage>
        <taxon>Bacteria</taxon>
        <taxon>Pseudomonadati</taxon>
        <taxon>Pseudomonadota</taxon>
        <taxon>Alphaproteobacteria</taxon>
        <taxon>Acetobacterales</taxon>
        <taxon>Roseomonadaceae</taxon>
        <taxon>Roseomonas</taxon>
    </lineage>
</organism>
<dbReference type="InterPro" id="IPR013656">
    <property type="entry name" value="PAS_4"/>
</dbReference>
<protein>
    <recommendedName>
        <fullName evidence="7">Bifunctional diguanylate cyclase/phosphodiesterase</fullName>
    </recommendedName>
</protein>
<feature type="domain" description="PAC" evidence="2">
    <location>
        <begin position="245"/>
        <end position="297"/>
    </location>
</feature>
<dbReference type="Gene3D" id="3.30.450.20">
    <property type="entry name" value="PAS domain"/>
    <property type="match status" value="3"/>
</dbReference>
<dbReference type="PROSITE" id="PS50112">
    <property type="entry name" value="PAS"/>
    <property type="match status" value="1"/>
</dbReference>
<dbReference type="InterPro" id="IPR029787">
    <property type="entry name" value="Nucleotide_cyclase"/>
</dbReference>